<accession>A0ABW7GYJ1</accession>
<keyword evidence="1 4" id="KW-0378">Hydrolase</keyword>
<proteinExistence type="predicted"/>
<feature type="domain" description="PNPLA" evidence="5">
    <location>
        <begin position="9"/>
        <end position="233"/>
    </location>
</feature>
<feature type="active site" description="Nucleophile" evidence="4">
    <location>
        <position position="53"/>
    </location>
</feature>
<comment type="caution">
    <text evidence="4">Lacks conserved residue(s) required for the propagation of feature annotation.</text>
</comment>
<dbReference type="Proteomes" id="UP001606303">
    <property type="component" value="Unassembled WGS sequence"/>
</dbReference>
<evidence type="ECO:0000313" key="7">
    <source>
        <dbReference type="Proteomes" id="UP001606303"/>
    </source>
</evidence>
<name>A0ABW7GYJ1_9BURK</name>
<dbReference type="SUPFAM" id="SSF52151">
    <property type="entry name" value="FabD/lysophospholipase-like"/>
    <property type="match status" value="1"/>
</dbReference>
<keyword evidence="7" id="KW-1185">Reference proteome</keyword>
<evidence type="ECO:0000256" key="4">
    <source>
        <dbReference type="PROSITE-ProRule" id="PRU01161"/>
    </source>
</evidence>
<evidence type="ECO:0000256" key="1">
    <source>
        <dbReference type="ARBA" id="ARBA00022801"/>
    </source>
</evidence>
<dbReference type="InterPro" id="IPR002641">
    <property type="entry name" value="PNPLA_dom"/>
</dbReference>
<evidence type="ECO:0000313" key="6">
    <source>
        <dbReference type="EMBL" id="MFG6467000.1"/>
    </source>
</evidence>
<reference evidence="6 7" key="1">
    <citation type="submission" date="2024-08" db="EMBL/GenBank/DDBJ databases">
        <authorList>
            <person name="Lu H."/>
        </authorList>
    </citation>
    <scope>NUCLEOTIDE SEQUENCE [LARGE SCALE GENOMIC DNA]</scope>
    <source>
        <strain evidence="6 7">BYS87W</strain>
    </source>
</reference>
<keyword evidence="2 4" id="KW-0442">Lipid degradation</keyword>
<dbReference type="PANTHER" id="PTHR14226">
    <property type="entry name" value="NEUROPATHY TARGET ESTERASE/SWISS CHEESE D.MELANOGASTER"/>
    <property type="match status" value="1"/>
</dbReference>
<gene>
    <name evidence="6" type="ORF">ACG01O_10320</name>
</gene>
<sequence length="407" mass="44856">MYALPMTGLVLSGGGARAAYQVGVLRAIARIRRELLQEAPDTGNPFAVISGTSAGAINGAGLACYADDFDAGVERLAEAWANFHASQVYRCDTLGLLTNGLRWMGVMSMGWTMRRLRPKSLLDNSPLAELMRRLVPMHRLPTMLARRHLHALAISASSYTTGQHVTFYQSSTPIPPWVRTQRIAAQTMLVHEHLMASSAIPFIFPATRLHHEGRGAWYGDGSMRQSSPLSPAIHLGAKRLVIIGAGRMHQPQDEIVHDHRYPSLAQVAGHAMSSIFLDALSADIERMQRVNRTLEGLSADQRANHPLQPIESIVIAPSQRLDDVAARHIHRLPKSVQLLLRSTGVRAGQRQGAALASYLLFESAYTQELLELGEKDGMAQREALHAFLQPSEFTLMRTQRLRAVAPR</sequence>
<evidence type="ECO:0000256" key="3">
    <source>
        <dbReference type="ARBA" id="ARBA00023098"/>
    </source>
</evidence>
<dbReference type="InterPro" id="IPR016035">
    <property type="entry name" value="Acyl_Trfase/lysoPLipase"/>
</dbReference>
<organism evidence="6 7">
    <name type="scientific">Pelomonas baiyunensis</name>
    <dbReference type="NCBI Taxonomy" id="3299026"/>
    <lineage>
        <taxon>Bacteria</taxon>
        <taxon>Pseudomonadati</taxon>
        <taxon>Pseudomonadota</taxon>
        <taxon>Betaproteobacteria</taxon>
        <taxon>Burkholderiales</taxon>
        <taxon>Sphaerotilaceae</taxon>
        <taxon>Roseateles</taxon>
    </lineage>
</organism>
<keyword evidence="3 4" id="KW-0443">Lipid metabolism</keyword>
<dbReference type="PROSITE" id="PS51635">
    <property type="entry name" value="PNPLA"/>
    <property type="match status" value="1"/>
</dbReference>
<feature type="short sequence motif" description="GXSXG" evidence="4">
    <location>
        <begin position="51"/>
        <end position="55"/>
    </location>
</feature>
<feature type="active site" description="Proton acceptor" evidence="4">
    <location>
        <position position="220"/>
    </location>
</feature>
<dbReference type="InterPro" id="IPR050301">
    <property type="entry name" value="NTE"/>
</dbReference>
<dbReference type="Gene3D" id="3.40.1090.10">
    <property type="entry name" value="Cytosolic phospholipase A2 catalytic domain"/>
    <property type="match status" value="1"/>
</dbReference>
<evidence type="ECO:0000256" key="2">
    <source>
        <dbReference type="ARBA" id="ARBA00022963"/>
    </source>
</evidence>
<dbReference type="PANTHER" id="PTHR14226:SF57">
    <property type="entry name" value="BLR7027 PROTEIN"/>
    <property type="match status" value="1"/>
</dbReference>
<dbReference type="EMBL" id="JBIGIB010000002">
    <property type="protein sequence ID" value="MFG6467000.1"/>
    <property type="molecule type" value="Genomic_DNA"/>
</dbReference>
<protein>
    <submittedName>
        <fullName evidence="6">Patatin-like phospholipase family protein</fullName>
    </submittedName>
</protein>
<evidence type="ECO:0000259" key="5">
    <source>
        <dbReference type="PROSITE" id="PS51635"/>
    </source>
</evidence>
<comment type="caution">
    <text evidence="6">The sequence shown here is derived from an EMBL/GenBank/DDBJ whole genome shotgun (WGS) entry which is preliminary data.</text>
</comment>
<dbReference type="RefSeq" id="WP_394384124.1">
    <property type="nucleotide sequence ID" value="NZ_JBIGIB010000002.1"/>
</dbReference>
<dbReference type="Pfam" id="PF01734">
    <property type="entry name" value="Patatin"/>
    <property type="match status" value="1"/>
</dbReference>